<accession>A0AAP2E3J8</accession>
<name>A0AAP2E3J8_9BACT</name>
<evidence type="ECO:0000256" key="2">
    <source>
        <dbReference type="ARBA" id="ARBA00010515"/>
    </source>
</evidence>
<organism evidence="6 7">
    <name type="scientific">Dawidia cretensis</name>
    <dbReference type="NCBI Taxonomy" id="2782350"/>
    <lineage>
        <taxon>Bacteria</taxon>
        <taxon>Pseudomonadati</taxon>
        <taxon>Bacteroidota</taxon>
        <taxon>Cytophagia</taxon>
        <taxon>Cytophagales</taxon>
        <taxon>Chryseotaleaceae</taxon>
        <taxon>Dawidia</taxon>
    </lineage>
</organism>
<dbReference type="EMBL" id="JAHESE010000064">
    <property type="protein sequence ID" value="MBT1712396.1"/>
    <property type="molecule type" value="Genomic_DNA"/>
</dbReference>
<comment type="caution">
    <text evidence="6">The sequence shown here is derived from an EMBL/GenBank/DDBJ whole genome shotgun (WGS) entry which is preliminary data.</text>
</comment>
<dbReference type="PROSITE" id="PS00122">
    <property type="entry name" value="CARBOXYLESTERASE_B_1"/>
    <property type="match status" value="1"/>
</dbReference>
<keyword evidence="3 4" id="KW-0378">Hydrolase</keyword>
<comment type="similarity">
    <text evidence="2">Belongs to the 'GDXG' lipolytic enzyme family.</text>
</comment>
<keyword evidence="7" id="KW-1185">Reference proteome</keyword>
<dbReference type="Gene3D" id="3.40.50.1820">
    <property type="entry name" value="alpha/beta hydrolase"/>
    <property type="match status" value="1"/>
</dbReference>
<proteinExistence type="inferred from homology"/>
<dbReference type="SUPFAM" id="SSF53474">
    <property type="entry name" value="alpha/beta-Hydrolases"/>
    <property type="match status" value="1"/>
</dbReference>
<dbReference type="PROSITE" id="PS00941">
    <property type="entry name" value="CARBOXYLESTERASE_B_2"/>
    <property type="match status" value="1"/>
</dbReference>
<dbReference type="GO" id="GO:0016787">
    <property type="term" value="F:hydrolase activity"/>
    <property type="evidence" value="ECO:0007669"/>
    <property type="project" value="UniProtKB-KW"/>
</dbReference>
<dbReference type="InterPro" id="IPR029058">
    <property type="entry name" value="AB_hydrolase_fold"/>
</dbReference>
<dbReference type="Proteomes" id="UP001319080">
    <property type="component" value="Unassembled WGS sequence"/>
</dbReference>
<evidence type="ECO:0000256" key="3">
    <source>
        <dbReference type="ARBA" id="ARBA00022801"/>
    </source>
</evidence>
<evidence type="ECO:0000256" key="1">
    <source>
        <dbReference type="ARBA" id="ARBA00005964"/>
    </source>
</evidence>
<evidence type="ECO:0000256" key="4">
    <source>
        <dbReference type="RuleBase" id="RU361235"/>
    </source>
</evidence>
<dbReference type="Pfam" id="PF00135">
    <property type="entry name" value="COesterase"/>
    <property type="match status" value="1"/>
</dbReference>
<comment type="similarity">
    <text evidence="1 4">Belongs to the type-B carboxylesterase/lipase family.</text>
</comment>
<dbReference type="InterPro" id="IPR019819">
    <property type="entry name" value="Carboxylesterase_B_CS"/>
</dbReference>
<evidence type="ECO:0000313" key="6">
    <source>
        <dbReference type="EMBL" id="MBT1712396.1"/>
    </source>
</evidence>
<dbReference type="RefSeq" id="WP_254087962.1">
    <property type="nucleotide sequence ID" value="NZ_JAHESE010000064.1"/>
</dbReference>
<evidence type="ECO:0000259" key="5">
    <source>
        <dbReference type="Pfam" id="PF00135"/>
    </source>
</evidence>
<dbReference type="InterPro" id="IPR002018">
    <property type="entry name" value="CarbesteraseB"/>
</dbReference>
<feature type="domain" description="Carboxylesterase type B" evidence="5">
    <location>
        <begin position="28"/>
        <end position="510"/>
    </location>
</feature>
<dbReference type="EC" id="3.1.1.-" evidence="4"/>
<sequence length="541" mass="58112">MKKLSIGITVLLANFGMIQGQPSQQAGPEVKTASGVVRGVIEGNVATFKGIPYAAPPIGELRWRPPQPVKPWSDVRDASKFCADCPQRAWPGSTATISEDCLFLNVWAPASATKKSKLPVMVWIHGGGFVGGSGSGAGTAGDAFAQQGVILMTFNYRLGRLGHFAFPALSKERPEEFKGSYAYMDQIAALKWIQDNIAAFGGDPNNVTIFGFSAGGVSVHSLLTIPAAKGLFHKAISESGGGRDGVLTGRPIREENADLLYPVSAETTGIHFARRHKIVGTDVDALAKLRSLSVEEIVDGGQETDSAGLRIYSGPILDGKLVVETAESAYKAGRQPKIPLIIGNCSAEIGGAFVTNSTSKEALFSLFGELEAEAKDAFDPQGEKAFDEVITKFNTDWVWGEPARMTARTFVAKGAPAYMYQFGYVPPARRERARYGAGHGSEVSFVFNTLNARWGNPGAATPEEIELAKIMNTYWANFAKTGNPNGKGLPAWPLYDTRQEAILDVDLDGKALGKPDPRKARLNVVEKAFKTRDRIQSRGGI</sequence>
<evidence type="ECO:0000313" key="7">
    <source>
        <dbReference type="Proteomes" id="UP001319080"/>
    </source>
</evidence>
<dbReference type="InterPro" id="IPR002168">
    <property type="entry name" value="Lipase_GDXG_HIS_AS"/>
</dbReference>
<dbReference type="PROSITE" id="PS01173">
    <property type="entry name" value="LIPASE_GDXG_HIS"/>
    <property type="match status" value="1"/>
</dbReference>
<dbReference type="AlphaFoldDB" id="A0AAP2E3J8"/>
<dbReference type="PANTHER" id="PTHR11559">
    <property type="entry name" value="CARBOXYLESTERASE"/>
    <property type="match status" value="1"/>
</dbReference>
<reference evidence="6 7" key="1">
    <citation type="submission" date="2021-05" db="EMBL/GenBank/DDBJ databases">
        <title>A Polyphasic approach of four new species of the genus Ohtaekwangia: Ohtaekwangia histidinii sp. nov., Ohtaekwangia cretensis sp. nov., Ohtaekwangia indiensis sp. nov., Ohtaekwangia reichenbachii sp. nov. from diverse environment.</title>
        <authorList>
            <person name="Octaviana S."/>
        </authorList>
    </citation>
    <scope>NUCLEOTIDE SEQUENCE [LARGE SCALE GENOMIC DNA]</scope>
    <source>
        <strain evidence="6 7">PWU5</strain>
    </source>
</reference>
<protein>
    <recommendedName>
        <fullName evidence="4">Carboxylic ester hydrolase</fullName>
        <ecNumber evidence="4">3.1.1.-</ecNumber>
    </recommendedName>
</protein>
<dbReference type="InterPro" id="IPR050309">
    <property type="entry name" value="Type-B_Carboxylest/Lipase"/>
</dbReference>
<gene>
    <name evidence="6" type="ORF">KK062_29410</name>
</gene>
<dbReference type="InterPro" id="IPR019826">
    <property type="entry name" value="Carboxylesterase_B_AS"/>
</dbReference>